<dbReference type="RefSeq" id="WP_110688503.1">
    <property type="nucleotide sequence ID" value="NZ_JPIT01000018.1"/>
</dbReference>
<name>A0AB34R335_9PORP</name>
<dbReference type="EMBL" id="JPIT01000018">
    <property type="protein sequence ID" value="KIO45465.1"/>
    <property type="molecule type" value="Genomic_DNA"/>
</dbReference>
<reference evidence="1 2" key="1">
    <citation type="submission" date="2014-07" db="EMBL/GenBank/DDBJ databases">
        <title>Porphyromonadaceae bacterium OUH 334697 = ATCC BAA-2682 = DSM 28341 draft genome.</title>
        <authorList>
            <person name="Sydenham T.V."/>
            <person name="Hasman H."/>
            <person name="Justesen U.S."/>
        </authorList>
    </citation>
    <scope>NUCLEOTIDE SEQUENCE [LARGE SCALE GENOMIC DNA]</scope>
    <source>
        <strain evidence="1 2">OUH 334697</strain>
    </source>
</reference>
<proteinExistence type="predicted"/>
<organism evidence="1 2">
    <name type="scientific">Sanguibacteroides justesenii</name>
    <dbReference type="NCBI Taxonomy" id="1547597"/>
    <lineage>
        <taxon>Bacteria</taxon>
        <taxon>Pseudomonadati</taxon>
        <taxon>Bacteroidota</taxon>
        <taxon>Bacteroidia</taxon>
        <taxon>Bacteroidales</taxon>
        <taxon>Porphyromonadaceae</taxon>
        <taxon>Sanguibacteroides</taxon>
    </lineage>
</organism>
<evidence type="ECO:0000313" key="2">
    <source>
        <dbReference type="Proteomes" id="UP000031937"/>
    </source>
</evidence>
<gene>
    <name evidence="1" type="ORF">IE90_08655</name>
</gene>
<sequence length="160" mass="18478">MEFDIVDYLGKLKNELKALDSFEFCRVSDVKLMEEVLQSYKRASSFFVVLDNQDGILFQGDGAGWFERRPVTIFLLSKLGKWPDMDGRGRSLYIVRLLYKSIVSRLIRDAEMLESLQYLNVENIPFDEVPGDFCGGMAGLFFTFTIDIPVSLAYDETEWR</sequence>
<dbReference type="Proteomes" id="UP000031937">
    <property type="component" value="Unassembled WGS sequence"/>
</dbReference>
<comment type="caution">
    <text evidence="1">The sequence shown here is derived from an EMBL/GenBank/DDBJ whole genome shotgun (WGS) entry which is preliminary data.</text>
</comment>
<accession>A0AB34R335</accession>
<evidence type="ECO:0000313" key="1">
    <source>
        <dbReference type="EMBL" id="KIO45465.1"/>
    </source>
</evidence>
<dbReference type="AlphaFoldDB" id="A0AB34R335"/>
<protein>
    <submittedName>
        <fullName evidence="1">Uncharacterized protein</fullName>
    </submittedName>
</protein>